<protein>
    <submittedName>
        <fullName evidence="1">Uncharacterized protein</fullName>
    </submittedName>
</protein>
<dbReference type="Ensembl" id="ENSCPVT00000021722.2">
    <property type="protein sequence ID" value="ENSCPVP00000020789.1"/>
    <property type="gene ID" value="ENSCPVG00000015066.2"/>
</dbReference>
<name>A0A8C3NNT7_GEOPR</name>
<evidence type="ECO:0000313" key="1">
    <source>
        <dbReference type="Ensembl" id="ENSCPVP00000020789.1"/>
    </source>
</evidence>
<accession>A0A8C3NNT7</accession>
<organism evidence="1 2">
    <name type="scientific">Geospiza parvula</name>
    <name type="common">Small tree-finch</name>
    <name type="synonym">Camarhynchus parvulus</name>
    <dbReference type="NCBI Taxonomy" id="87175"/>
    <lineage>
        <taxon>Eukaryota</taxon>
        <taxon>Metazoa</taxon>
        <taxon>Chordata</taxon>
        <taxon>Craniata</taxon>
        <taxon>Vertebrata</taxon>
        <taxon>Euteleostomi</taxon>
        <taxon>Archelosauria</taxon>
        <taxon>Archosauria</taxon>
        <taxon>Dinosauria</taxon>
        <taxon>Saurischia</taxon>
        <taxon>Theropoda</taxon>
        <taxon>Coelurosauria</taxon>
        <taxon>Aves</taxon>
        <taxon>Neognathae</taxon>
        <taxon>Neoaves</taxon>
        <taxon>Telluraves</taxon>
        <taxon>Australaves</taxon>
        <taxon>Passeriformes</taxon>
        <taxon>Thraupidae</taxon>
        <taxon>Camarhynchus</taxon>
    </lineage>
</organism>
<evidence type="ECO:0000313" key="2">
    <source>
        <dbReference type="Proteomes" id="UP000694382"/>
    </source>
</evidence>
<dbReference type="AlphaFoldDB" id="A0A8C3NNT7"/>
<sequence length="56" mass="6060">LLPTPSHARMMHKLLLPALPQPWGAGVAFGAPQRALPLQGTWGRGCNAQTERNLEC</sequence>
<reference evidence="1" key="3">
    <citation type="submission" date="2025-09" db="UniProtKB">
        <authorList>
            <consortium name="Ensembl"/>
        </authorList>
    </citation>
    <scope>IDENTIFICATION</scope>
</reference>
<keyword evidence="2" id="KW-1185">Reference proteome</keyword>
<dbReference type="Proteomes" id="UP000694382">
    <property type="component" value="Chromosome 24"/>
</dbReference>
<reference evidence="1" key="2">
    <citation type="submission" date="2025-08" db="UniProtKB">
        <authorList>
            <consortium name="Ensembl"/>
        </authorList>
    </citation>
    <scope>IDENTIFICATION</scope>
</reference>
<reference evidence="1" key="1">
    <citation type="submission" date="2020-02" db="EMBL/GenBank/DDBJ databases">
        <authorList>
            <person name="Enbody D E."/>
            <person name="Pettersson E M."/>
        </authorList>
    </citation>
    <scope>NUCLEOTIDE SEQUENCE [LARGE SCALE GENOMIC DNA]</scope>
</reference>
<proteinExistence type="predicted"/>